<dbReference type="InterPro" id="IPR000847">
    <property type="entry name" value="LysR_HTH_N"/>
</dbReference>
<evidence type="ECO:0000256" key="1">
    <source>
        <dbReference type="ARBA" id="ARBA00009437"/>
    </source>
</evidence>
<gene>
    <name evidence="6" type="ORF">ADH67_02515</name>
</gene>
<dbReference type="EMBL" id="NHMP01000001">
    <property type="protein sequence ID" value="OXE51185.1"/>
    <property type="molecule type" value="Genomic_DNA"/>
</dbReference>
<dbReference type="AlphaFoldDB" id="A0A227KSY5"/>
<dbReference type="GO" id="GO:0003700">
    <property type="term" value="F:DNA-binding transcription factor activity"/>
    <property type="evidence" value="ECO:0007669"/>
    <property type="project" value="InterPro"/>
</dbReference>
<dbReference type="PROSITE" id="PS50931">
    <property type="entry name" value="HTH_LYSR"/>
    <property type="match status" value="1"/>
</dbReference>
<dbReference type="RefSeq" id="WP_066591317.1">
    <property type="nucleotide sequence ID" value="NZ_CAPFQK010000004.1"/>
</dbReference>
<keyword evidence="7" id="KW-1185">Reference proteome</keyword>
<dbReference type="Gene3D" id="1.10.10.10">
    <property type="entry name" value="Winged helix-like DNA-binding domain superfamily/Winged helix DNA-binding domain"/>
    <property type="match status" value="1"/>
</dbReference>
<keyword evidence="2" id="KW-0805">Transcription regulation</keyword>
<proteinExistence type="inferred from homology"/>
<comment type="similarity">
    <text evidence="1">Belongs to the LysR transcriptional regulatory family.</text>
</comment>
<sequence>MELKPKHLSVFCAVIETGSIVAAADKVAMTPSAVSRVIADIEDKIGSSLFNRVKKRLVPNFTGLHFYRKAREGLSLWKELESFSPNNQAEEPIRVAILARHAAPLIPLLVKEFKKSYPDFESCRLHFDVHNHRDFYFSKMSHPFDIGFGCLIGQHSDLEILPLAHIGLYAWGTREIFEGIDTEEITPEEVYDRKPILLPSDTKIGSFCLNALPDIKGSSSTLTVSNTDLALSMAAEGLGIHVTDALAGNEAIGLVRKKLRSSLTIPFSSFTPKDSDKSEIVEGLLNAMKAVIRVKLA</sequence>
<dbReference type="SUPFAM" id="SSF53850">
    <property type="entry name" value="Periplasmic binding protein-like II"/>
    <property type="match status" value="1"/>
</dbReference>
<protein>
    <submittedName>
        <fullName evidence="6">LysR family transcriptional regulator</fullName>
    </submittedName>
</protein>
<dbReference type="InterPro" id="IPR036390">
    <property type="entry name" value="WH_DNA-bd_sf"/>
</dbReference>
<reference evidence="7" key="1">
    <citation type="submission" date="2017-05" db="EMBL/GenBank/DDBJ databases">
        <title>Improved OligoMM genomes.</title>
        <authorList>
            <person name="Garzetti D."/>
        </authorList>
    </citation>
    <scope>NUCLEOTIDE SEQUENCE [LARGE SCALE GENOMIC DNA]</scope>
    <source>
        <strain evidence="7">YL45</strain>
    </source>
</reference>
<evidence type="ECO:0000313" key="6">
    <source>
        <dbReference type="EMBL" id="OXE51185.1"/>
    </source>
</evidence>
<evidence type="ECO:0000313" key="7">
    <source>
        <dbReference type="Proteomes" id="UP000214610"/>
    </source>
</evidence>
<comment type="caution">
    <text evidence="6">The sequence shown here is derived from an EMBL/GenBank/DDBJ whole genome shotgun (WGS) entry which is preliminary data.</text>
</comment>
<keyword evidence="4" id="KW-0804">Transcription</keyword>
<dbReference type="PANTHER" id="PTHR30427">
    <property type="entry name" value="TRANSCRIPTIONAL ACTIVATOR PROTEIN LYSR"/>
    <property type="match status" value="1"/>
</dbReference>
<dbReference type="Pfam" id="PF03466">
    <property type="entry name" value="LysR_substrate"/>
    <property type="match status" value="1"/>
</dbReference>
<evidence type="ECO:0000256" key="4">
    <source>
        <dbReference type="ARBA" id="ARBA00023163"/>
    </source>
</evidence>
<dbReference type="InterPro" id="IPR036388">
    <property type="entry name" value="WH-like_DNA-bd_sf"/>
</dbReference>
<keyword evidence="3" id="KW-0238">DNA-binding</keyword>
<dbReference type="InterPro" id="IPR005119">
    <property type="entry name" value="LysR_subst-bd"/>
</dbReference>
<dbReference type="GeneID" id="78363392"/>
<evidence type="ECO:0000259" key="5">
    <source>
        <dbReference type="PROSITE" id="PS50931"/>
    </source>
</evidence>
<name>A0A227KSY5_9BURK</name>
<dbReference type="Pfam" id="PF00126">
    <property type="entry name" value="HTH_1"/>
    <property type="match status" value="1"/>
</dbReference>
<evidence type="ECO:0000256" key="2">
    <source>
        <dbReference type="ARBA" id="ARBA00023015"/>
    </source>
</evidence>
<dbReference type="GO" id="GO:0043565">
    <property type="term" value="F:sequence-specific DNA binding"/>
    <property type="evidence" value="ECO:0007669"/>
    <property type="project" value="TreeGrafter"/>
</dbReference>
<dbReference type="GO" id="GO:0010628">
    <property type="term" value="P:positive regulation of gene expression"/>
    <property type="evidence" value="ECO:0007669"/>
    <property type="project" value="TreeGrafter"/>
</dbReference>
<accession>A0A227KSY5</accession>
<dbReference type="SUPFAM" id="SSF46785">
    <property type="entry name" value="Winged helix' DNA-binding domain"/>
    <property type="match status" value="1"/>
</dbReference>
<dbReference type="Gene3D" id="3.40.190.10">
    <property type="entry name" value="Periplasmic binding protein-like II"/>
    <property type="match status" value="2"/>
</dbReference>
<dbReference type="PANTHER" id="PTHR30427:SF1">
    <property type="entry name" value="TRANSCRIPTIONAL ACTIVATOR PROTEIN LYSR"/>
    <property type="match status" value="1"/>
</dbReference>
<dbReference type="Proteomes" id="UP000214610">
    <property type="component" value="Unassembled WGS sequence"/>
</dbReference>
<evidence type="ECO:0000256" key="3">
    <source>
        <dbReference type="ARBA" id="ARBA00023125"/>
    </source>
</evidence>
<organism evidence="6 7">
    <name type="scientific">Turicimonas muris</name>
    <dbReference type="NCBI Taxonomy" id="1796652"/>
    <lineage>
        <taxon>Bacteria</taxon>
        <taxon>Pseudomonadati</taxon>
        <taxon>Pseudomonadota</taxon>
        <taxon>Betaproteobacteria</taxon>
        <taxon>Burkholderiales</taxon>
        <taxon>Sutterellaceae</taxon>
        <taxon>Turicimonas</taxon>
    </lineage>
</organism>
<feature type="domain" description="HTH lysR-type" evidence="5">
    <location>
        <begin position="1"/>
        <end position="60"/>
    </location>
</feature>